<evidence type="ECO:0000313" key="2">
    <source>
        <dbReference type="EMBL" id="MBE2888033.1"/>
    </source>
</evidence>
<proteinExistence type="predicted"/>
<reference evidence="2 3" key="1">
    <citation type="submission" date="2020-10" db="EMBL/GenBank/DDBJ databases">
        <title>Investigation of anaerobic biodegradation of phenanthrene by a sulfate-dependent Geobacter anodireducens strain PheS2.</title>
        <authorList>
            <person name="Zhang Z."/>
        </authorList>
    </citation>
    <scope>NUCLEOTIDE SEQUENCE [LARGE SCALE GENOMIC DNA]</scope>
    <source>
        <strain evidence="2 3">PheS2</strain>
    </source>
</reference>
<dbReference type="SUPFAM" id="SSF69572">
    <property type="entry name" value="Activating enzymes of the ubiquitin-like proteins"/>
    <property type="match status" value="1"/>
</dbReference>
<dbReference type="PANTHER" id="PTHR43267:SF1">
    <property type="entry name" value="TRNA THREONYLCARBAMOYLADENOSINE DEHYDRATASE"/>
    <property type="match status" value="1"/>
</dbReference>
<evidence type="ECO:0000313" key="3">
    <source>
        <dbReference type="Proteomes" id="UP000618926"/>
    </source>
</evidence>
<dbReference type="Pfam" id="PF00899">
    <property type="entry name" value="ThiF"/>
    <property type="match status" value="1"/>
</dbReference>
<protein>
    <submittedName>
        <fullName evidence="2">HesA/MoeB/ThiF family protein</fullName>
    </submittedName>
</protein>
<dbReference type="RefSeq" id="WP_192905468.1">
    <property type="nucleotide sequence ID" value="NZ_JADBFD010000010.1"/>
</dbReference>
<keyword evidence="3" id="KW-1185">Reference proteome</keyword>
<comment type="caution">
    <text evidence="2">The sequence shown here is derived from an EMBL/GenBank/DDBJ whole genome shotgun (WGS) entry which is preliminary data.</text>
</comment>
<feature type="domain" description="THIF-type NAD/FAD binding fold" evidence="1">
    <location>
        <begin position="49"/>
        <end position="272"/>
    </location>
</feature>
<dbReference type="InterPro" id="IPR035985">
    <property type="entry name" value="Ubiquitin-activating_enz"/>
</dbReference>
<accession>A0ABR9NUU8</accession>
<dbReference type="PANTHER" id="PTHR43267">
    <property type="entry name" value="TRNA THREONYLCARBAMOYLADENOSINE DEHYDRATASE"/>
    <property type="match status" value="1"/>
</dbReference>
<dbReference type="EMBL" id="JADBFD010000010">
    <property type="protein sequence ID" value="MBE2888033.1"/>
    <property type="molecule type" value="Genomic_DNA"/>
</dbReference>
<dbReference type="Gene3D" id="3.40.50.720">
    <property type="entry name" value="NAD(P)-binding Rossmann-like Domain"/>
    <property type="match status" value="1"/>
</dbReference>
<dbReference type="Proteomes" id="UP000618926">
    <property type="component" value="Unassembled WGS sequence"/>
</dbReference>
<dbReference type="InterPro" id="IPR045886">
    <property type="entry name" value="ThiF/MoeB/HesA"/>
</dbReference>
<gene>
    <name evidence="2" type="ORF">IIE05_08630</name>
</gene>
<evidence type="ECO:0000259" key="1">
    <source>
        <dbReference type="Pfam" id="PF00899"/>
    </source>
</evidence>
<sequence>MDLLEFIAAEATGDLFPWAAQVRAAERFGLTLGRVEETALTHGLMPARYQRNRQTISVERQLHLFRSRAVIIGSGGLGGYLVEELARLGVGNLVVVDPDIFEEHNLNRQILSSPALLGRSKSAVAAERVAEINPAVTITPLQVAFSRENGREILTRADVVLDGLDSITTRLELVDLCRELSIPLVHGAIGGWYGQIASQLPGDDISPSLFGSWSEPRGIETRLGNPSFTPAVVASLQVAEACKILLGEGESLRNRMIFVNLLDMEFDEVLLEPAPAAVGE</sequence>
<name>A0ABR9NUU8_9BACT</name>
<dbReference type="InterPro" id="IPR000594">
    <property type="entry name" value="ThiF_NAD_FAD-bd"/>
</dbReference>
<dbReference type="CDD" id="cd00757">
    <property type="entry name" value="ThiF_MoeB_HesA_family"/>
    <property type="match status" value="1"/>
</dbReference>
<organism evidence="2 3">
    <name type="scientific">Geobacter anodireducens</name>
    <dbReference type="NCBI Taxonomy" id="1340425"/>
    <lineage>
        <taxon>Bacteria</taxon>
        <taxon>Pseudomonadati</taxon>
        <taxon>Thermodesulfobacteriota</taxon>
        <taxon>Desulfuromonadia</taxon>
        <taxon>Geobacterales</taxon>
        <taxon>Geobacteraceae</taxon>
        <taxon>Geobacter</taxon>
    </lineage>
</organism>